<gene>
    <name evidence="1" type="ORF">ASZ90_009781</name>
</gene>
<protein>
    <submittedName>
        <fullName evidence="1">Uncharacterized protein</fullName>
    </submittedName>
</protein>
<dbReference type="AlphaFoldDB" id="A0A0W8FHV6"/>
<reference evidence="1" key="1">
    <citation type="journal article" date="2015" name="Proc. Natl. Acad. Sci. U.S.A.">
        <title>Networks of energetic and metabolic interactions define dynamics in microbial communities.</title>
        <authorList>
            <person name="Embree M."/>
            <person name="Liu J.K."/>
            <person name="Al-Bassam M.M."/>
            <person name="Zengler K."/>
        </authorList>
    </citation>
    <scope>NUCLEOTIDE SEQUENCE</scope>
</reference>
<accession>A0A0W8FHV6</accession>
<comment type="caution">
    <text evidence="1">The sequence shown here is derived from an EMBL/GenBank/DDBJ whole genome shotgun (WGS) entry which is preliminary data.</text>
</comment>
<name>A0A0W8FHV6_9ZZZZ</name>
<proteinExistence type="predicted"/>
<evidence type="ECO:0000313" key="1">
    <source>
        <dbReference type="EMBL" id="KUG20486.1"/>
    </source>
</evidence>
<sequence>MSRYVSSASFGTSRGTVISNSAGILNLLSPIYLRFAHPIRYGSRTLCLSVMGGMYGQNIRICGHPGSVA</sequence>
<dbReference type="EMBL" id="LNQE01001186">
    <property type="protein sequence ID" value="KUG20486.1"/>
    <property type="molecule type" value="Genomic_DNA"/>
</dbReference>
<organism evidence="1">
    <name type="scientific">hydrocarbon metagenome</name>
    <dbReference type="NCBI Taxonomy" id="938273"/>
    <lineage>
        <taxon>unclassified sequences</taxon>
        <taxon>metagenomes</taxon>
        <taxon>ecological metagenomes</taxon>
    </lineage>
</organism>